<reference evidence="2" key="1">
    <citation type="submission" date="2019-02" db="EMBL/GenBank/DDBJ databases">
        <authorList>
            <person name="Gruber-Vodicka R. H."/>
            <person name="Seah K. B. B."/>
        </authorList>
    </citation>
    <scope>NUCLEOTIDE SEQUENCE</scope>
    <source>
        <strain evidence="2">BECK_BY1</strain>
    </source>
</reference>
<gene>
    <name evidence="2" type="ORF">BECKTUN1418D_GA0071000_14162</name>
</gene>
<name>A0A451AJ03_9GAMM</name>
<evidence type="ECO:0000313" key="2">
    <source>
        <dbReference type="EMBL" id="VFK66008.1"/>
    </source>
</evidence>
<organism evidence="2">
    <name type="scientific">Candidatus Kentrum sp. TUN</name>
    <dbReference type="NCBI Taxonomy" id="2126343"/>
    <lineage>
        <taxon>Bacteria</taxon>
        <taxon>Pseudomonadati</taxon>
        <taxon>Pseudomonadota</taxon>
        <taxon>Gammaproteobacteria</taxon>
        <taxon>Candidatus Kentrum</taxon>
    </lineage>
</organism>
<dbReference type="PROSITE" id="PS51257">
    <property type="entry name" value="PROKAR_LIPOPROTEIN"/>
    <property type="match status" value="1"/>
</dbReference>
<dbReference type="AlphaFoldDB" id="A0A451AJ03"/>
<evidence type="ECO:0000259" key="1">
    <source>
        <dbReference type="Pfam" id="PF05226"/>
    </source>
</evidence>
<feature type="domain" description="CHASE2" evidence="1">
    <location>
        <begin position="20"/>
        <end position="102"/>
    </location>
</feature>
<accession>A0A451AJ03</accession>
<proteinExistence type="predicted"/>
<dbReference type="Pfam" id="PF05226">
    <property type="entry name" value="CHASE2"/>
    <property type="match status" value="1"/>
</dbReference>
<dbReference type="InterPro" id="IPR007890">
    <property type="entry name" value="CHASE2"/>
</dbReference>
<protein>
    <submittedName>
        <fullName evidence="2">CHASE2 domain-containing protein</fullName>
    </submittedName>
</protein>
<sequence>MKRLFLQGILVLSLACGVAFGLDWRNGGGFLESAYYDLWHHLAGERLGTSHTAIVGVDDESLSLFPTTPLVFWGPHFARAIEVLDKVGAKVIGLDFLIFRERRGLDSQVR</sequence>
<dbReference type="EMBL" id="CAADFX010000416">
    <property type="protein sequence ID" value="VFK66008.1"/>
    <property type="molecule type" value="Genomic_DNA"/>
</dbReference>